<dbReference type="GO" id="GO:0016740">
    <property type="term" value="F:transferase activity"/>
    <property type="evidence" value="ECO:0007669"/>
    <property type="project" value="UniProtKB-KW"/>
</dbReference>
<evidence type="ECO:0000256" key="6">
    <source>
        <dbReference type="PROSITE-ProRule" id="PRU01373"/>
    </source>
</evidence>
<evidence type="ECO:0000256" key="3">
    <source>
        <dbReference type="ARBA" id="ARBA00022960"/>
    </source>
</evidence>
<dbReference type="PROSITE" id="PS52029">
    <property type="entry name" value="LD_TPASE"/>
    <property type="match status" value="1"/>
</dbReference>
<dbReference type="SUPFAM" id="SSF141523">
    <property type="entry name" value="L,D-transpeptidase catalytic domain-like"/>
    <property type="match status" value="1"/>
</dbReference>
<dbReference type="Pfam" id="PF03734">
    <property type="entry name" value="YkuD"/>
    <property type="match status" value="1"/>
</dbReference>
<gene>
    <name evidence="8" type="ORF">ENR15_10865</name>
</gene>
<name>A0A7C3ZK02_9CYAN</name>
<dbReference type="GO" id="GO:0071555">
    <property type="term" value="P:cell wall organization"/>
    <property type="evidence" value="ECO:0007669"/>
    <property type="project" value="UniProtKB-UniRule"/>
</dbReference>
<evidence type="ECO:0000313" key="8">
    <source>
        <dbReference type="EMBL" id="HGG01123.1"/>
    </source>
</evidence>
<keyword evidence="3 6" id="KW-0133">Cell shape</keyword>
<feature type="active site" description="Nucleophile" evidence="6">
    <location>
        <position position="151"/>
    </location>
</feature>
<keyword evidence="5 6" id="KW-0961">Cell wall biogenesis/degradation</keyword>
<comment type="caution">
    <text evidence="8">The sequence shown here is derived from an EMBL/GenBank/DDBJ whole genome shotgun (WGS) entry which is preliminary data.</text>
</comment>
<reference evidence="8" key="1">
    <citation type="journal article" date="2020" name="mSystems">
        <title>Genome- and Community-Level Interaction Insights into Carbon Utilization and Element Cycling Functions of Hydrothermarchaeota in Hydrothermal Sediment.</title>
        <authorList>
            <person name="Zhou Z."/>
            <person name="Liu Y."/>
            <person name="Xu W."/>
            <person name="Pan J."/>
            <person name="Luo Z.H."/>
            <person name="Li M."/>
        </authorList>
    </citation>
    <scope>NUCLEOTIDE SEQUENCE [LARGE SCALE GENOMIC DNA]</scope>
    <source>
        <strain evidence="8">SpSt-374</strain>
    </source>
</reference>
<dbReference type="UniPathway" id="UPA00219"/>
<protein>
    <submittedName>
        <fullName evidence="8">L,D-transpeptidase</fullName>
    </submittedName>
</protein>
<evidence type="ECO:0000256" key="2">
    <source>
        <dbReference type="ARBA" id="ARBA00022679"/>
    </source>
</evidence>
<comment type="pathway">
    <text evidence="1 6">Cell wall biogenesis; peptidoglycan biosynthesis.</text>
</comment>
<evidence type="ECO:0000256" key="4">
    <source>
        <dbReference type="ARBA" id="ARBA00022984"/>
    </source>
</evidence>
<dbReference type="InterPro" id="IPR005490">
    <property type="entry name" value="LD_TPept_cat_dom"/>
</dbReference>
<dbReference type="GO" id="GO:0071972">
    <property type="term" value="F:peptidoglycan L,D-transpeptidase activity"/>
    <property type="evidence" value="ECO:0007669"/>
    <property type="project" value="TreeGrafter"/>
</dbReference>
<proteinExistence type="predicted"/>
<feature type="active site" description="Proton donor/acceptor" evidence="6">
    <location>
        <position position="135"/>
    </location>
</feature>
<dbReference type="GO" id="GO:0008360">
    <property type="term" value="P:regulation of cell shape"/>
    <property type="evidence" value="ECO:0007669"/>
    <property type="project" value="UniProtKB-UniRule"/>
</dbReference>
<dbReference type="InterPro" id="IPR050979">
    <property type="entry name" value="LD-transpeptidase"/>
</dbReference>
<dbReference type="GO" id="GO:0018104">
    <property type="term" value="P:peptidoglycan-protein cross-linking"/>
    <property type="evidence" value="ECO:0007669"/>
    <property type="project" value="TreeGrafter"/>
</dbReference>
<dbReference type="AlphaFoldDB" id="A0A7C3ZK02"/>
<dbReference type="GO" id="GO:0005576">
    <property type="term" value="C:extracellular region"/>
    <property type="evidence" value="ECO:0007669"/>
    <property type="project" value="TreeGrafter"/>
</dbReference>
<keyword evidence="4 6" id="KW-0573">Peptidoglycan synthesis</keyword>
<dbReference type="InterPro" id="IPR038063">
    <property type="entry name" value="Transpep_catalytic_dom"/>
</dbReference>
<dbReference type="Gene3D" id="2.40.440.10">
    <property type="entry name" value="L,D-transpeptidase catalytic domain-like"/>
    <property type="match status" value="1"/>
</dbReference>
<sequence>MKSVISFSWWRRCGLVVAGVALTISPVLAFPSLVSANIPEDAIASEDTIARKLLALQSSTERWIQIDLTRQTLTAWEGGKPVYSIIISTGKESTPTPPGTFAIQTKYERARMTGPGYDVPDVPFTMYYYGGYAIHGAYWHNNFGTPVSHGCTNVAVNHAEWLFNWADIGTPVVVHD</sequence>
<dbReference type="PANTHER" id="PTHR30582:SF2">
    <property type="entry name" value="L,D-TRANSPEPTIDASE YCIB-RELATED"/>
    <property type="match status" value="1"/>
</dbReference>
<organism evidence="8">
    <name type="scientific">Planktothricoides sp. SpSt-374</name>
    <dbReference type="NCBI Taxonomy" id="2282167"/>
    <lineage>
        <taxon>Bacteria</taxon>
        <taxon>Bacillati</taxon>
        <taxon>Cyanobacteriota</taxon>
        <taxon>Cyanophyceae</taxon>
        <taxon>Oscillatoriophycideae</taxon>
        <taxon>Oscillatoriales</taxon>
        <taxon>Oscillatoriaceae</taxon>
        <taxon>Planktothricoides</taxon>
    </lineage>
</organism>
<dbReference type="EMBL" id="DSPX01000107">
    <property type="protein sequence ID" value="HGG01123.1"/>
    <property type="molecule type" value="Genomic_DNA"/>
</dbReference>
<accession>A0A7C3ZK02</accession>
<evidence type="ECO:0000259" key="7">
    <source>
        <dbReference type="PROSITE" id="PS52029"/>
    </source>
</evidence>
<feature type="domain" description="L,D-TPase catalytic" evidence="7">
    <location>
        <begin position="62"/>
        <end position="175"/>
    </location>
</feature>
<evidence type="ECO:0000256" key="5">
    <source>
        <dbReference type="ARBA" id="ARBA00023316"/>
    </source>
</evidence>
<keyword evidence="2" id="KW-0808">Transferase</keyword>
<dbReference type="PANTHER" id="PTHR30582">
    <property type="entry name" value="L,D-TRANSPEPTIDASE"/>
    <property type="match status" value="1"/>
</dbReference>
<dbReference type="CDD" id="cd16913">
    <property type="entry name" value="YkuD_like"/>
    <property type="match status" value="1"/>
</dbReference>
<evidence type="ECO:0000256" key="1">
    <source>
        <dbReference type="ARBA" id="ARBA00004752"/>
    </source>
</evidence>